<protein>
    <recommendedName>
        <fullName evidence="2">ferric-chelate reductase (NADPH)</fullName>
        <ecNumber evidence="2">1.16.1.9</ecNumber>
    </recommendedName>
</protein>
<evidence type="ECO:0000256" key="10">
    <source>
        <dbReference type="SAM" id="Phobius"/>
    </source>
</evidence>
<gene>
    <name evidence="12" type="ORF">EJ04DRAFT_594415</name>
</gene>
<feature type="transmembrane region" description="Helical" evidence="10">
    <location>
        <begin position="60"/>
        <end position="81"/>
    </location>
</feature>
<organism evidence="12 13">
    <name type="scientific">Polyplosphaeria fusca</name>
    <dbReference type="NCBI Taxonomy" id="682080"/>
    <lineage>
        <taxon>Eukaryota</taxon>
        <taxon>Fungi</taxon>
        <taxon>Dikarya</taxon>
        <taxon>Ascomycota</taxon>
        <taxon>Pezizomycotina</taxon>
        <taxon>Dothideomycetes</taxon>
        <taxon>Pleosporomycetidae</taxon>
        <taxon>Pleosporales</taxon>
        <taxon>Tetraplosphaeriaceae</taxon>
        <taxon>Polyplosphaeria</taxon>
    </lineage>
</organism>
<dbReference type="GO" id="GO:0052851">
    <property type="term" value="F:ferric-chelate reductase (NADPH) activity"/>
    <property type="evidence" value="ECO:0007669"/>
    <property type="project" value="UniProtKB-EC"/>
</dbReference>
<dbReference type="PROSITE" id="PS51384">
    <property type="entry name" value="FAD_FR"/>
    <property type="match status" value="1"/>
</dbReference>
<dbReference type="Pfam" id="PF01794">
    <property type="entry name" value="Ferric_reduct"/>
    <property type="match status" value="1"/>
</dbReference>
<dbReference type="Proteomes" id="UP000799444">
    <property type="component" value="Unassembled WGS sequence"/>
</dbReference>
<dbReference type="GO" id="GO:0006879">
    <property type="term" value="P:intracellular iron ion homeostasis"/>
    <property type="evidence" value="ECO:0007669"/>
    <property type="project" value="TreeGrafter"/>
</dbReference>
<dbReference type="GO" id="GO:0015677">
    <property type="term" value="P:copper ion import"/>
    <property type="evidence" value="ECO:0007669"/>
    <property type="project" value="TreeGrafter"/>
</dbReference>
<dbReference type="InterPro" id="IPR017938">
    <property type="entry name" value="Riboflavin_synthase-like_b-brl"/>
</dbReference>
<dbReference type="InterPro" id="IPR051410">
    <property type="entry name" value="Ferric/Cupric_Reductase"/>
</dbReference>
<keyword evidence="7" id="KW-0406">Ion transport</keyword>
<evidence type="ECO:0000313" key="13">
    <source>
        <dbReference type="Proteomes" id="UP000799444"/>
    </source>
</evidence>
<dbReference type="InterPro" id="IPR013130">
    <property type="entry name" value="Fe3_Rdtase_TM_dom"/>
</dbReference>
<evidence type="ECO:0000256" key="3">
    <source>
        <dbReference type="ARBA" id="ARBA00022448"/>
    </source>
</evidence>
<keyword evidence="3" id="KW-0813">Transport</keyword>
<feature type="transmembrane region" description="Helical" evidence="10">
    <location>
        <begin position="180"/>
        <end position="199"/>
    </location>
</feature>
<name>A0A9P4QHV1_9PLEO</name>
<comment type="catalytic activity">
    <reaction evidence="9">
        <text>2 a Fe(II)-siderophore + NADP(+) + H(+) = 2 a Fe(III)-siderophore + NADPH</text>
        <dbReference type="Rhea" id="RHEA:28795"/>
        <dbReference type="Rhea" id="RHEA-COMP:11342"/>
        <dbReference type="Rhea" id="RHEA-COMP:11344"/>
        <dbReference type="ChEBI" id="CHEBI:15378"/>
        <dbReference type="ChEBI" id="CHEBI:29033"/>
        <dbReference type="ChEBI" id="CHEBI:29034"/>
        <dbReference type="ChEBI" id="CHEBI:57783"/>
        <dbReference type="ChEBI" id="CHEBI:58349"/>
        <dbReference type="EC" id="1.16.1.9"/>
    </reaction>
</comment>
<dbReference type="EC" id="1.16.1.9" evidence="2"/>
<dbReference type="InterPro" id="IPR039261">
    <property type="entry name" value="FNR_nucleotide-bd"/>
</dbReference>
<dbReference type="PANTHER" id="PTHR32361:SF26">
    <property type="entry name" value="FAD-BINDING 8 DOMAIN-CONTAINING PROTEIN-RELATED"/>
    <property type="match status" value="1"/>
</dbReference>
<dbReference type="SUPFAM" id="SSF63380">
    <property type="entry name" value="Riboflavin synthase domain-like"/>
    <property type="match status" value="1"/>
</dbReference>
<dbReference type="EMBL" id="ML996324">
    <property type="protein sequence ID" value="KAF2727578.1"/>
    <property type="molecule type" value="Genomic_DNA"/>
</dbReference>
<keyword evidence="13" id="KW-1185">Reference proteome</keyword>
<dbReference type="InterPro" id="IPR017927">
    <property type="entry name" value="FAD-bd_FR_type"/>
</dbReference>
<dbReference type="Gene3D" id="3.40.50.80">
    <property type="entry name" value="Nucleotide-binding domain of ferredoxin-NADP reductase (FNR) module"/>
    <property type="match status" value="1"/>
</dbReference>
<dbReference type="GO" id="GO:0006826">
    <property type="term" value="P:iron ion transport"/>
    <property type="evidence" value="ECO:0007669"/>
    <property type="project" value="TreeGrafter"/>
</dbReference>
<evidence type="ECO:0000259" key="11">
    <source>
        <dbReference type="PROSITE" id="PS51384"/>
    </source>
</evidence>
<comment type="subcellular location">
    <subcellularLocation>
        <location evidence="1">Cell membrane</location>
        <topology evidence="1">Multi-pass membrane protein</topology>
    </subcellularLocation>
</comment>
<sequence length="407" mass="45742">MYATLIYLISTTSAVGLYLLWKLSQLISPTTRWKILFFLRKRLLYSLVLRRRKGTSEITVSSFLGVAVIVAANVTASTIKLRDRTEFAKRCGTLFLINLVPLYLGGRSSIIVDRILRVPCSQYLLLHKWLGRICVIQGIVHGISSATATTFTVVEILLLSLLGAVGCLSFLYVRRYMYEVFLKVHLISALALLGTLYFHKHLLRNRSAIGLGIASGLWLVQQVIRIIRILYRNSGSRTAGSLLLHRFPSLNAPVQCLDATITLKNAWKVEPGQYVYLSLPSISRHRAGFLQSHPYTVAWSDDATVTLLIQRAAGFSNTIFETSKQQSSVIVDGPYGKEPPIQDFDKVLYIASGIGIAAHLLSIRQLLQDHENQSARVRRLTLLWFLETRGKFANAIIPILRYLIEEL</sequence>
<evidence type="ECO:0000256" key="8">
    <source>
        <dbReference type="ARBA" id="ARBA00023136"/>
    </source>
</evidence>
<evidence type="ECO:0000256" key="4">
    <source>
        <dbReference type="ARBA" id="ARBA00022475"/>
    </source>
</evidence>
<comment type="caution">
    <text evidence="12">The sequence shown here is derived from an EMBL/GenBank/DDBJ whole genome shotgun (WGS) entry which is preliminary data.</text>
</comment>
<evidence type="ECO:0000256" key="9">
    <source>
        <dbReference type="ARBA" id="ARBA00048483"/>
    </source>
</evidence>
<evidence type="ECO:0000256" key="7">
    <source>
        <dbReference type="ARBA" id="ARBA00023065"/>
    </source>
</evidence>
<dbReference type="SUPFAM" id="SSF52343">
    <property type="entry name" value="Ferredoxin reductase-like, C-terminal NADP-linked domain"/>
    <property type="match status" value="1"/>
</dbReference>
<dbReference type="AlphaFoldDB" id="A0A9P4QHV1"/>
<keyword evidence="8 10" id="KW-0472">Membrane</keyword>
<feature type="transmembrane region" description="Helical" evidence="10">
    <location>
        <begin position="150"/>
        <end position="173"/>
    </location>
</feature>
<keyword evidence="6 10" id="KW-1133">Transmembrane helix</keyword>
<evidence type="ECO:0000256" key="1">
    <source>
        <dbReference type="ARBA" id="ARBA00004651"/>
    </source>
</evidence>
<keyword evidence="5 10" id="KW-0812">Transmembrane</keyword>
<dbReference type="Gene3D" id="2.40.30.10">
    <property type="entry name" value="Translation factors"/>
    <property type="match status" value="1"/>
</dbReference>
<dbReference type="PANTHER" id="PTHR32361">
    <property type="entry name" value="FERRIC/CUPRIC REDUCTASE TRANSMEMBRANE COMPONENT"/>
    <property type="match status" value="1"/>
</dbReference>
<dbReference type="InterPro" id="IPR013112">
    <property type="entry name" value="FAD-bd_8"/>
</dbReference>
<feature type="domain" description="FAD-binding FR-type" evidence="11">
    <location>
        <begin position="216"/>
        <end position="341"/>
    </location>
</feature>
<proteinExistence type="predicted"/>
<evidence type="ECO:0000313" key="12">
    <source>
        <dbReference type="EMBL" id="KAF2727578.1"/>
    </source>
</evidence>
<reference evidence="12" key="1">
    <citation type="journal article" date="2020" name="Stud. Mycol.">
        <title>101 Dothideomycetes genomes: a test case for predicting lifestyles and emergence of pathogens.</title>
        <authorList>
            <person name="Haridas S."/>
            <person name="Albert R."/>
            <person name="Binder M."/>
            <person name="Bloem J."/>
            <person name="Labutti K."/>
            <person name="Salamov A."/>
            <person name="Andreopoulos B."/>
            <person name="Baker S."/>
            <person name="Barry K."/>
            <person name="Bills G."/>
            <person name="Bluhm B."/>
            <person name="Cannon C."/>
            <person name="Castanera R."/>
            <person name="Culley D."/>
            <person name="Daum C."/>
            <person name="Ezra D."/>
            <person name="Gonzalez J."/>
            <person name="Henrissat B."/>
            <person name="Kuo A."/>
            <person name="Liang C."/>
            <person name="Lipzen A."/>
            <person name="Lutzoni F."/>
            <person name="Magnuson J."/>
            <person name="Mondo S."/>
            <person name="Nolan M."/>
            <person name="Ohm R."/>
            <person name="Pangilinan J."/>
            <person name="Park H.-J."/>
            <person name="Ramirez L."/>
            <person name="Alfaro M."/>
            <person name="Sun H."/>
            <person name="Tritt A."/>
            <person name="Yoshinaga Y."/>
            <person name="Zwiers L.-H."/>
            <person name="Turgeon B."/>
            <person name="Goodwin S."/>
            <person name="Spatafora J."/>
            <person name="Crous P."/>
            <person name="Grigoriev I."/>
        </authorList>
    </citation>
    <scope>NUCLEOTIDE SEQUENCE</scope>
    <source>
        <strain evidence="12">CBS 125425</strain>
    </source>
</reference>
<keyword evidence="4" id="KW-1003">Cell membrane</keyword>
<accession>A0A9P4QHV1</accession>
<dbReference type="Pfam" id="PF08022">
    <property type="entry name" value="FAD_binding_8"/>
    <property type="match status" value="1"/>
</dbReference>
<dbReference type="GO" id="GO:0005886">
    <property type="term" value="C:plasma membrane"/>
    <property type="evidence" value="ECO:0007669"/>
    <property type="project" value="UniProtKB-SubCell"/>
</dbReference>
<evidence type="ECO:0000256" key="5">
    <source>
        <dbReference type="ARBA" id="ARBA00022692"/>
    </source>
</evidence>
<dbReference type="CDD" id="cd06186">
    <property type="entry name" value="NOX_Duox_like_FAD_NADP"/>
    <property type="match status" value="1"/>
</dbReference>
<evidence type="ECO:0000256" key="6">
    <source>
        <dbReference type="ARBA" id="ARBA00022989"/>
    </source>
</evidence>
<dbReference type="OrthoDB" id="4494341at2759"/>
<feature type="transmembrane region" description="Helical" evidence="10">
    <location>
        <begin position="6"/>
        <end position="24"/>
    </location>
</feature>
<evidence type="ECO:0000256" key="2">
    <source>
        <dbReference type="ARBA" id="ARBA00012668"/>
    </source>
</evidence>